<feature type="domain" description="TnsA endonuclease N-terminal" evidence="1">
    <location>
        <begin position="41"/>
        <end position="122"/>
    </location>
</feature>
<dbReference type="Pfam" id="PF08722">
    <property type="entry name" value="Tn7_TnsA-like_N"/>
    <property type="match status" value="1"/>
</dbReference>
<evidence type="ECO:0000259" key="1">
    <source>
        <dbReference type="Pfam" id="PF08722"/>
    </source>
</evidence>
<reference evidence="2 3" key="1">
    <citation type="submission" date="2019-03" db="EMBL/GenBank/DDBJ databases">
        <title>Genomic Encyclopedia of Type Strains, Phase IV (KMG-IV): sequencing the most valuable type-strain genomes for metagenomic binning, comparative biology and taxonomic classification.</title>
        <authorList>
            <person name="Goeker M."/>
        </authorList>
    </citation>
    <scope>NUCLEOTIDE SEQUENCE [LARGE SCALE GENOMIC DNA]</scope>
    <source>
        <strain evidence="2 3">DSM 26377</strain>
    </source>
</reference>
<dbReference type="Proteomes" id="UP000295341">
    <property type="component" value="Unassembled WGS sequence"/>
</dbReference>
<name>A0A4R7P544_9GAMM</name>
<dbReference type="InterPro" id="IPR014833">
    <property type="entry name" value="TnsA_N"/>
</dbReference>
<proteinExistence type="predicted"/>
<dbReference type="GO" id="GO:0004519">
    <property type="term" value="F:endonuclease activity"/>
    <property type="evidence" value="ECO:0007669"/>
    <property type="project" value="UniProtKB-KW"/>
</dbReference>
<comment type="caution">
    <text evidence="2">The sequence shown here is derived from an EMBL/GenBank/DDBJ whole genome shotgun (WGS) entry which is preliminary data.</text>
</comment>
<sequence length="239" mass="27737">MPKTPINWLHITGEVNSGRGESIPFVGGPERDFYTLMTHQRTIESIQAQEIVLRYTNAKGHATKYTPECLVRFRGDIGRKPMLVEVKTREDLKTQWAELRARFRIATGHARRNGWIFRIYTDAEIRTPYLTTIRGLRLHRTHHFAADEQARIAAHLIARPGLSFRNALSELERWWPDSRAENLSRLYNLICGGQIEADLFKPIGYDTVLGPPGFWPERPWCRRWLRSAAVPLPKARRGW</sequence>
<dbReference type="RefSeq" id="WP_133882430.1">
    <property type="nucleotide sequence ID" value="NZ_SOBT01000009.1"/>
</dbReference>
<dbReference type="EMBL" id="SOBT01000009">
    <property type="protein sequence ID" value="TDU28915.1"/>
    <property type="molecule type" value="Genomic_DNA"/>
</dbReference>
<protein>
    <submittedName>
        <fullName evidence="2">TnsA endonuclease-like protein</fullName>
    </submittedName>
</protein>
<keyword evidence="3" id="KW-1185">Reference proteome</keyword>
<accession>A0A4R7P544</accession>
<keyword evidence="2" id="KW-0378">Hydrolase</keyword>
<dbReference type="OrthoDB" id="881413at2"/>
<gene>
    <name evidence="2" type="ORF">DFR24_3295</name>
</gene>
<evidence type="ECO:0000313" key="2">
    <source>
        <dbReference type="EMBL" id="TDU28915.1"/>
    </source>
</evidence>
<dbReference type="AlphaFoldDB" id="A0A4R7P544"/>
<evidence type="ECO:0000313" key="3">
    <source>
        <dbReference type="Proteomes" id="UP000295341"/>
    </source>
</evidence>
<organism evidence="2 3">
    <name type="scientific">Panacagrimonas perspica</name>
    <dbReference type="NCBI Taxonomy" id="381431"/>
    <lineage>
        <taxon>Bacteria</taxon>
        <taxon>Pseudomonadati</taxon>
        <taxon>Pseudomonadota</taxon>
        <taxon>Gammaproteobacteria</taxon>
        <taxon>Nevskiales</taxon>
        <taxon>Nevskiaceae</taxon>
        <taxon>Panacagrimonas</taxon>
    </lineage>
</organism>
<keyword evidence="2" id="KW-0540">Nuclease</keyword>
<keyword evidence="2" id="KW-0255">Endonuclease</keyword>